<proteinExistence type="predicted"/>
<feature type="transmembrane region" description="Helical" evidence="1">
    <location>
        <begin position="79"/>
        <end position="100"/>
    </location>
</feature>
<name>A0AA88Y5M0_PINIB</name>
<keyword evidence="3" id="KW-1185">Reference proteome</keyword>
<gene>
    <name evidence="2" type="ORF">FSP39_024726</name>
</gene>
<evidence type="ECO:0008006" key="4">
    <source>
        <dbReference type="Google" id="ProtNLM"/>
    </source>
</evidence>
<dbReference type="Pfam" id="PF21534">
    <property type="entry name" value="Rost"/>
    <property type="match status" value="1"/>
</dbReference>
<evidence type="ECO:0000313" key="3">
    <source>
        <dbReference type="Proteomes" id="UP001186944"/>
    </source>
</evidence>
<dbReference type="InterPro" id="IPR049352">
    <property type="entry name" value="Rost"/>
</dbReference>
<feature type="transmembrane region" description="Helical" evidence="1">
    <location>
        <begin position="184"/>
        <end position="202"/>
    </location>
</feature>
<feature type="transmembrane region" description="Helical" evidence="1">
    <location>
        <begin position="254"/>
        <end position="281"/>
    </location>
</feature>
<accession>A0AA88Y5M0</accession>
<dbReference type="AlphaFoldDB" id="A0AA88Y5M0"/>
<dbReference type="Proteomes" id="UP001186944">
    <property type="component" value="Unassembled WGS sequence"/>
</dbReference>
<sequence>MFKVAAKFVHVTNDGVRMARRALGTYTRYAYYSLTDRKGRQPSSSSKTLVPYQPQYNLEYDSPEDFVHSQWSNETTSYLIYRMVVAAYFSFMVIYTAMMGTLGCKIFIMLTYWSFYVLTACQILRALNVWRYRKLKMEGKDIKEHMGKSKRLKVQWLLYNLSVDTAPIVTILFWTIAYDGTGKTFINLNTHGVNAVFILVDLMITRTPLRQSHMYQCCLVGLMYSFFTYLYWLMGGTNHLGQPHIYKVLDYGKAPGVALCYILAISFIVAPMIHSMIFFLYRFRIFIHRFLKAMDKRSKVVKDQE</sequence>
<keyword evidence="1" id="KW-0812">Transmembrane</keyword>
<reference evidence="2" key="1">
    <citation type="submission" date="2019-08" db="EMBL/GenBank/DDBJ databases">
        <title>The improved chromosome-level genome for the pearl oyster Pinctada fucata martensii using PacBio sequencing and Hi-C.</title>
        <authorList>
            <person name="Zheng Z."/>
        </authorList>
    </citation>
    <scope>NUCLEOTIDE SEQUENCE</scope>
    <source>
        <strain evidence="2">ZZ-2019</strain>
        <tissue evidence="2">Adductor muscle</tissue>
    </source>
</reference>
<dbReference type="PANTHER" id="PTHR12242:SF1">
    <property type="entry name" value="MYND-TYPE DOMAIN-CONTAINING PROTEIN"/>
    <property type="match status" value="1"/>
</dbReference>
<dbReference type="GO" id="GO:0016020">
    <property type="term" value="C:membrane"/>
    <property type="evidence" value="ECO:0007669"/>
    <property type="project" value="TreeGrafter"/>
</dbReference>
<feature type="transmembrane region" description="Helical" evidence="1">
    <location>
        <begin position="214"/>
        <end position="234"/>
    </location>
</feature>
<feature type="transmembrane region" description="Helical" evidence="1">
    <location>
        <begin position="156"/>
        <end position="178"/>
    </location>
</feature>
<keyword evidence="1" id="KW-0472">Membrane</keyword>
<evidence type="ECO:0000313" key="2">
    <source>
        <dbReference type="EMBL" id="KAK3098960.1"/>
    </source>
</evidence>
<dbReference type="EMBL" id="VSWD01000007">
    <property type="protein sequence ID" value="KAK3098960.1"/>
    <property type="molecule type" value="Genomic_DNA"/>
</dbReference>
<evidence type="ECO:0000256" key="1">
    <source>
        <dbReference type="SAM" id="Phobius"/>
    </source>
</evidence>
<keyword evidence="1" id="KW-1133">Transmembrane helix</keyword>
<comment type="caution">
    <text evidence="2">The sequence shown here is derived from an EMBL/GenBank/DDBJ whole genome shotgun (WGS) entry which is preliminary data.</text>
</comment>
<dbReference type="PANTHER" id="PTHR12242">
    <property type="entry name" value="OS02G0130600 PROTEIN-RELATED"/>
    <property type="match status" value="1"/>
</dbReference>
<protein>
    <recommendedName>
        <fullName evidence="4">Protein rolling stone-like</fullName>
    </recommendedName>
</protein>
<feature type="transmembrane region" description="Helical" evidence="1">
    <location>
        <begin position="106"/>
        <end position="127"/>
    </location>
</feature>
<organism evidence="2 3">
    <name type="scientific">Pinctada imbricata</name>
    <name type="common">Atlantic pearl-oyster</name>
    <name type="synonym">Pinctada martensii</name>
    <dbReference type="NCBI Taxonomy" id="66713"/>
    <lineage>
        <taxon>Eukaryota</taxon>
        <taxon>Metazoa</taxon>
        <taxon>Spiralia</taxon>
        <taxon>Lophotrochozoa</taxon>
        <taxon>Mollusca</taxon>
        <taxon>Bivalvia</taxon>
        <taxon>Autobranchia</taxon>
        <taxon>Pteriomorphia</taxon>
        <taxon>Pterioida</taxon>
        <taxon>Pterioidea</taxon>
        <taxon>Pteriidae</taxon>
        <taxon>Pinctada</taxon>
    </lineage>
</organism>